<dbReference type="PROSITE" id="PS01276">
    <property type="entry name" value="PEPTIDASE_U32"/>
    <property type="match status" value="1"/>
</dbReference>
<name>A0A379ALM5_ENTAG</name>
<dbReference type="UniPathway" id="UPA00232"/>
<proteinExistence type="inferred from homology"/>
<dbReference type="PANTHER" id="PTHR30217">
    <property type="entry name" value="PEPTIDASE U32 FAMILY"/>
    <property type="match status" value="1"/>
</dbReference>
<dbReference type="InterPro" id="IPR001539">
    <property type="entry name" value="Peptidase_U32"/>
</dbReference>
<comment type="subunit">
    <text evidence="1">Forms a heterodimer with UbiV.</text>
</comment>
<dbReference type="GO" id="GO:0046872">
    <property type="term" value="F:metal ion binding"/>
    <property type="evidence" value="ECO:0007669"/>
    <property type="project" value="UniProtKB-KW"/>
</dbReference>
<dbReference type="Proteomes" id="UP000254640">
    <property type="component" value="Unassembled WGS sequence"/>
</dbReference>
<dbReference type="GO" id="GO:0006508">
    <property type="term" value="P:proteolysis"/>
    <property type="evidence" value="ECO:0007669"/>
    <property type="project" value="UniProtKB-KW"/>
</dbReference>
<comment type="function">
    <text evidence="1">Required for O(2)-independent ubiquinone (coenzyme Q) biosynthesis. Together with UbiV, is essential for the C6-hydroxylation reaction in the oxygen-independent ubiquinone biosynthesis pathway.</text>
</comment>
<keyword evidence="2" id="KW-0378">Hydrolase</keyword>
<dbReference type="HAMAP" id="MF_02232">
    <property type="entry name" value="UbiU"/>
    <property type="match status" value="1"/>
</dbReference>
<keyword evidence="3" id="KW-1185">Reference proteome</keyword>
<keyword evidence="1" id="KW-0004">4Fe-4S</keyword>
<dbReference type="InterPro" id="IPR043692">
    <property type="entry name" value="UbiU"/>
</dbReference>
<comment type="pathway">
    <text evidence="1">Cofactor biosynthesis; ubiquinone biosynthesis.</text>
</comment>
<organism evidence="2 3">
    <name type="scientific">Enterobacter agglomerans</name>
    <name type="common">Erwinia herbicola</name>
    <name type="synonym">Pantoea agglomerans</name>
    <dbReference type="NCBI Taxonomy" id="549"/>
    <lineage>
        <taxon>Bacteria</taxon>
        <taxon>Pseudomonadati</taxon>
        <taxon>Pseudomonadota</taxon>
        <taxon>Gammaproteobacteria</taxon>
        <taxon>Enterobacterales</taxon>
        <taxon>Erwiniaceae</taxon>
        <taxon>Pantoea</taxon>
        <taxon>Pantoea agglomerans group</taxon>
    </lineage>
</organism>
<sequence length="345" mass="38625">MPRLDAHLHVERNIYGTALPAGNLPAVRTAVENGADAVYVGLKDDTNARHFAGLNFTDKKLAEAARYLHQHRRKLHVAINTFAHPDGMGRWQRAIDVAAQNGADALILADIATLEYAATHYPQVERHLSVQASATNLEAIRFYHRHFNLQRVVLPRVLSIHQVKQLARSTPVPLEVFAFGSLCIMAEGRCYLSSWLTGESPNSAGACSPAKFVRWQQTPQGMESRLNEVLIDRYAPDESAGYPTLCKGRYVVNDKRYHVLEEPTSLNTLELLPELLRAGIASVKIEGRQRSPAYVADVARVWRQAIDRCKAQPEQFEVAPQWMQTLGDLSEGSQTTLGAYHREWQ</sequence>
<feature type="binding site" evidence="1">
    <location>
        <position position="183"/>
    </location>
    <ligand>
        <name>[4Fe-4S] cluster</name>
        <dbReference type="ChEBI" id="CHEBI:49883"/>
    </ligand>
</feature>
<dbReference type="GO" id="GO:0008233">
    <property type="term" value="F:peptidase activity"/>
    <property type="evidence" value="ECO:0007669"/>
    <property type="project" value="UniProtKB-KW"/>
</dbReference>
<comment type="cofactor">
    <cofactor evidence="1">
        <name>[4Fe-4S] cluster</name>
        <dbReference type="ChEBI" id="CHEBI:49883"/>
    </cofactor>
</comment>
<dbReference type="GO" id="GO:0006744">
    <property type="term" value="P:ubiquinone biosynthetic process"/>
    <property type="evidence" value="ECO:0007669"/>
    <property type="project" value="UniProtKB-UniRule"/>
</dbReference>
<dbReference type="PANTHER" id="PTHR30217:SF3">
    <property type="entry name" value="UBIQUINONE BIOSYNTHESIS PROTEIN UBIU"/>
    <property type="match status" value="1"/>
</dbReference>
<dbReference type="EMBL" id="UGSO01000001">
    <property type="protein sequence ID" value="SUB18711.1"/>
    <property type="molecule type" value="Genomic_DNA"/>
</dbReference>
<reference evidence="2 3" key="1">
    <citation type="submission" date="2018-06" db="EMBL/GenBank/DDBJ databases">
        <authorList>
            <consortium name="Pathogen Informatics"/>
            <person name="Doyle S."/>
        </authorList>
    </citation>
    <scope>NUCLEOTIDE SEQUENCE [LARGE SCALE GENOMIC DNA]</scope>
    <source>
        <strain evidence="2 3">NCTC9381</strain>
    </source>
</reference>
<dbReference type="STRING" id="549.BEE12_09360"/>
<dbReference type="InterPro" id="IPR051454">
    <property type="entry name" value="RNA/ubiquinone_mod_enzymes"/>
</dbReference>
<dbReference type="GO" id="GO:0051539">
    <property type="term" value="F:4 iron, 4 sulfur cluster binding"/>
    <property type="evidence" value="ECO:0007669"/>
    <property type="project" value="UniProtKB-UniRule"/>
</dbReference>
<comment type="similarity">
    <text evidence="1">Belongs to the peptidase U32 family. UbiU subfamily.</text>
</comment>
<evidence type="ECO:0000313" key="2">
    <source>
        <dbReference type="EMBL" id="SUB18711.1"/>
    </source>
</evidence>
<keyword evidence="1" id="KW-0411">Iron-sulfur</keyword>
<dbReference type="AlphaFoldDB" id="A0A379ALM5"/>
<accession>A0A379ALM5</accession>
<keyword evidence="2" id="KW-0645">Protease</keyword>
<feature type="binding site" evidence="1">
    <location>
        <position position="246"/>
    </location>
    <ligand>
        <name>[4Fe-4S] cluster</name>
        <dbReference type="ChEBI" id="CHEBI:49883"/>
    </ligand>
</feature>
<evidence type="ECO:0000256" key="1">
    <source>
        <dbReference type="HAMAP-Rule" id="MF_02232"/>
    </source>
</evidence>
<feature type="binding site" evidence="1">
    <location>
        <position position="190"/>
    </location>
    <ligand>
        <name>[4Fe-4S] cluster</name>
        <dbReference type="ChEBI" id="CHEBI:49883"/>
    </ligand>
</feature>
<gene>
    <name evidence="2" type="primary">yhbU_2</name>
    <name evidence="1" type="synonym">ubiU</name>
    <name evidence="2" type="ORF">NCTC9381_04677</name>
</gene>
<evidence type="ECO:0000313" key="3">
    <source>
        <dbReference type="Proteomes" id="UP000254640"/>
    </source>
</evidence>
<keyword evidence="1" id="KW-0831">Ubiquinone biosynthesis</keyword>
<feature type="binding site" evidence="1">
    <location>
        <position position="207"/>
    </location>
    <ligand>
        <name>[4Fe-4S] cluster</name>
        <dbReference type="ChEBI" id="CHEBI:49883"/>
    </ligand>
</feature>
<keyword evidence="1" id="KW-0408">Iron</keyword>
<protein>
    <recommendedName>
        <fullName evidence="1">Ubiquinone biosynthesis protein UbiU</fullName>
    </recommendedName>
</protein>
<keyword evidence="1" id="KW-0479">Metal-binding</keyword>
<dbReference type="Pfam" id="PF01136">
    <property type="entry name" value="Peptidase_U32"/>
    <property type="match status" value="1"/>
</dbReference>